<gene>
    <name evidence="3" type="ORF">QWZ14_08440</name>
</gene>
<dbReference type="Pfam" id="PF01548">
    <property type="entry name" value="DEDD_Tnp_IS110"/>
    <property type="match status" value="1"/>
</dbReference>
<evidence type="ECO:0000313" key="3">
    <source>
        <dbReference type="EMBL" id="MDN3564394.1"/>
    </source>
</evidence>
<evidence type="ECO:0000259" key="1">
    <source>
        <dbReference type="Pfam" id="PF01548"/>
    </source>
</evidence>
<dbReference type="PANTHER" id="PTHR33055">
    <property type="entry name" value="TRANSPOSASE FOR INSERTION SEQUENCE ELEMENT IS1111A"/>
    <property type="match status" value="1"/>
</dbReference>
<dbReference type="PANTHER" id="PTHR33055:SF3">
    <property type="entry name" value="PUTATIVE TRANSPOSASE FOR IS117-RELATED"/>
    <property type="match status" value="1"/>
</dbReference>
<evidence type="ECO:0000259" key="2">
    <source>
        <dbReference type="Pfam" id="PF02371"/>
    </source>
</evidence>
<keyword evidence="4" id="KW-1185">Reference proteome</keyword>
<feature type="domain" description="Transposase IS116/IS110/IS902 C-terminal" evidence="2">
    <location>
        <begin position="225"/>
        <end position="299"/>
    </location>
</feature>
<dbReference type="Pfam" id="PF02371">
    <property type="entry name" value="Transposase_20"/>
    <property type="match status" value="1"/>
</dbReference>
<dbReference type="InterPro" id="IPR002525">
    <property type="entry name" value="Transp_IS110-like_N"/>
</dbReference>
<dbReference type="EMBL" id="JAUFPN010000084">
    <property type="protein sequence ID" value="MDN3564394.1"/>
    <property type="molecule type" value="Genomic_DNA"/>
</dbReference>
<dbReference type="NCBIfam" id="NF033542">
    <property type="entry name" value="transpos_IS110"/>
    <property type="match status" value="1"/>
</dbReference>
<name>A0ABT8A3W8_9PROT</name>
<evidence type="ECO:0000313" key="4">
    <source>
        <dbReference type="Proteomes" id="UP001529369"/>
    </source>
</evidence>
<feature type="domain" description="Transposase IS110-like N-terminal" evidence="1">
    <location>
        <begin position="9"/>
        <end position="156"/>
    </location>
</feature>
<sequence length="369" mass="40815">MTETGAIFVGIDAAKAKHAIAVAEPGRSGEVRYIGEIDAAADAVRKLLTRLAKRHGKLHVCYEAGPTGYGLYRQVISLGHECTVVAPSLIPRKAGDRVKTNRRDAIQLARLLRAGELTAVWVPDEGHEAMRDLVRAREAAVDDLRRKRQVISSLLLKHGRVFPGKTTWGAVHVRWLQEQTFTHPAQQVVLQEMVLAERHARERLARIEAAIARLLPDWSLAPVVEALQALRGIRLVTAATIMVEAGDLGRFETARQFMGYLGLVPGERSTGNTVRRLGITKAGNGRLRRALVESAWTYRHPPRTGKLKHYVLEKLPAPVKDIAWKAQTRLCTRYRALASRGKHLTVAVTAVARELAGFVWAIGREVKPA</sequence>
<organism evidence="3 4">
    <name type="scientific">Paeniroseomonas aquatica</name>
    <dbReference type="NCBI Taxonomy" id="373043"/>
    <lineage>
        <taxon>Bacteria</taxon>
        <taxon>Pseudomonadati</taxon>
        <taxon>Pseudomonadota</taxon>
        <taxon>Alphaproteobacteria</taxon>
        <taxon>Acetobacterales</taxon>
        <taxon>Acetobacteraceae</taxon>
        <taxon>Paeniroseomonas</taxon>
    </lineage>
</organism>
<reference evidence="4" key="1">
    <citation type="journal article" date="2019" name="Int. J. Syst. Evol. Microbiol.">
        <title>The Global Catalogue of Microorganisms (GCM) 10K type strain sequencing project: providing services to taxonomists for standard genome sequencing and annotation.</title>
        <authorList>
            <consortium name="The Broad Institute Genomics Platform"/>
            <consortium name="The Broad Institute Genome Sequencing Center for Infectious Disease"/>
            <person name="Wu L."/>
            <person name="Ma J."/>
        </authorList>
    </citation>
    <scope>NUCLEOTIDE SEQUENCE [LARGE SCALE GENOMIC DNA]</scope>
    <source>
        <strain evidence="4">CECT 7131</strain>
    </source>
</reference>
<dbReference type="RefSeq" id="WP_290316192.1">
    <property type="nucleotide sequence ID" value="NZ_JAUFPN010000084.1"/>
</dbReference>
<proteinExistence type="predicted"/>
<protein>
    <submittedName>
        <fullName evidence="3">IS110 family transposase</fullName>
    </submittedName>
</protein>
<comment type="caution">
    <text evidence="3">The sequence shown here is derived from an EMBL/GenBank/DDBJ whole genome shotgun (WGS) entry which is preliminary data.</text>
</comment>
<accession>A0ABT8A3W8</accession>
<dbReference type="InterPro" id="IPR003346">
    <property type="entry name" value="Transposase_20"/>
</dbReference>
<dbReference type="InterPro" id="IPR047650">
    <property type="entry name" value="Transpos_IS110"/>
</dbReference>
<dbReference type="Proteomes" id="UP001529369">
    <property type="component" value="Unassembled WGS sequence"/>
</dbReference>